<dbReference type="RefSeq" id="WP_345214230.1">
    <property type="nucleotide sequence ID" value="NZ_BAABFT010000027.1"/>
</dbReference>
<evidence type="ECO:0000313" key="2">
    <source>
        <dbReference type="Proteomes" id="UP001500582"/>
    </source>
</evidence>
<proteinExistence type="predicted"/>
<dbReference type="EMBL" id="BAABFT010000027">
    <property type="protein sequence ID" value="GAA4340895.1"/>
    <property type="molecule type" value="Genomic_DNA"/>
</dbReference>
<name>A0ABP8HL76_9SPHI</name>
<reference evidence="2" key="1">
    <citation type="journal article" date="2019" name="Int. J. Syst. Evol. Microbiol.">
        <title>The Global Catalogue of Microorganisms (GCM) 10K type strain sequencing project: providing services to taxonomists for standard genome sequencing and annotation.</title>
        <authorList>
            <consortium name="The Broad Institute Genomics Platform"/>
            <consortium name="The Broad Institute Genome Sequencing Center for Infectious Disease"/>
            <person name="Wu L."/>
            <person name="Ma J."/>
        </authorList>
    </citation>
    <scope>NUCLEOTIDE SEQUENCE [LARGE SCALE GENOMIC DNA]</scope>
    <source>
        <strain evidence="2">JCM 17705</strain>
    </source>
</reference>
<accession>A0ABP8HL76</accession>
<protein>
    <submittedName>
        <fullName evidence="1">Uncharacterized protein</fullName>
    </submittedName>
</protein>
<gene>
    <name evidence="1" type="ORF">GCM10023149_52710</name>
</gene>
<keyword evidence="2" id="KW-1185">Reference proteome</keyword>
<comment type="caution">
    <text evidence="1">The sequence shown here is derived from an EMBL/GenBank/DDBJ whole genome shotgun (WGS) entry which is preliminary data.</text>
</comment>
<evidence type="ECO:0000313" key="1">
    <source>
        <dbReference type="EMBL" id="GAA4340895.1"/>
    </source>
</evidence>
<sequence length="78" mass="8738">MDVTFFFLSKKKVTKEKNAAAQGTFKGCAWAGLVLPVPYDAAFLRLTEGLSGSEETLFFFNKKGSMTKTTNPFNMFFH</sequence>
<organism evidence="1 2">
    <name type="scientific">Mucilaginibacter gynuensis</name>
    <dbReference type="NCBI Taxonomy" id="1302236"/>
    <lineage>
        <taxon>Bacteria</taxon>
        <taxon>Pseudomonadati</taxon>
        <taxon>Bacteroidota</taxon>
        <taxon>Sphingobacteriia</taxon>
        <taxon>Sphingobacteriales</taxon>
        <taxon>Sphingobacteriaceae</taxon>
        <taxon>Mucilaginibacter</taxon>
    </lineage>
</organism>
<dbReference type="Proteomes" id="UP001500582">
    <property type="component" value="Unassembled WGS sequence"/>
</dbReference>